<evidence type="ECO:0000259" key="1">
    <source>
        <dbReference type="Pfam" id="PF11638"/>
    </source>
</evidence>
<sequence>MPRKPPDDPVFDAFWAAFPPRRPSPRERARRRFNALIKAGSATAEELTAAARAYAAERRAAKADPKYTLLASTFLADDCWRDYVPAEEAAEPPPASLPDTGVHPFAGLVDRVGIKKWSSWFRPLRLEQEGDLRIVVAPSRFHADRVRAEFGPLLRQLWGEIEVRP</sequence>
<dbReference type="EMBL" id="JANX01000014">
    <property type="protein sequence ID" value="KGM35728.1"/>
    <property type="molecule type" value="Genomic_DNA"/>
</dbReference>
<comment type="caution">
    <text evidence="2">The sequence shown here is derived from an EMBL/GenBank/DDBJ whole genome shotgun (WGS) entry which is preliminary data.</text>
</comment>
<dbReference type="RefSeq" id="WP_034831536.1">
    <property type="nucleotide sequence ID" value="NZ_JANX01000014.1"/>
</dbReference>
<evidence type="ECO:0000313" key="2">
    <source>
        <dbReference type="EMBL" id="KGM35728.1"/>
    </source>
</evidence>
<dbReference type="OrthoDB" id="7302057at2"/>
<dbReference type="Pfam" id="PF11638">
    <property type="entry name" value="DnaA_N"/>
    <property type="match status" value="1"/>
</dbReference>
<evidence type="ECO:0000313" key="3">
    <source>
        <dbReference type="Proteomes" id="UP000029995"/>
    </source>
</evidence>
<protein>
    <recommendedName>
        <fullName evidence="1">DnaA N-terminal domain-containing protein</fullName>
    </recommendedName>
</protein>
<organism evidence="2 3">
    <name type="scientific">Inquilinus limosus MP06</name>
    <dbReference type="NCBI Taxonomy" id="1398085"/>
    <lineage>
        <taxon>Bacteria</taxon>
        <taxon>Pseudomonadati</taxon>
        <taxon>Pseudomonadota</taxon>
        <taxon>Alphaproteobacteria</taxon>
        <taxon>Rhodospirillales</taxon>
        <taxon>Rhodospirillaceae</taxon>
        <taxon>Inquilinus</taxon>
    </lineage>
</organism>
<dbReference type="Gene3D" id="3.30.300.180">
    <property type="match status" value="1"/>
</dbReference>
<dbReference type="AlphaFoldDB" id="A0A0A0DCT9"/>
<reference evidence="2 3" key="1">
    <citation type="submission" date="2014-01" db="EMBL/GenBank/DDBJ databases">
        <title>Genome sequence determination for a cystic fibrosis isolate, Inquilinus limosus.</title>
        <authorList>
            <person name="Pino M."/>
            <person name="Di Conza J."/>
            <person name="Gutkind G."/>
        </authorList>
    </citation>
    <scope>NUCLEOTIDE SEQUENCE [LARGE SCALE GENOMIC DNA]</scope>
    <source>
        <strain evidence="2 3">MP06</strain>
    </source>
</reference>
<gene>
    <name evidence="2" type="ORF">P409_02820</name>
</gene>
<dbReference type="InterPro" id="IPR038454">
    <property type="entry name" value="DnaA_N_sf"/>
</dbReference>
<feature type="domain" description="DnaA N-terminal" evidence="1">
    <location>
        <begin position="108"/>
        <end position="159"/>
    </location>
</feature>
<name>A0A0A0DCT9_9PROT</name>
<accession>A0A0A0DCT9</accession>
<dbReference type="InterPro" id="IPR024633">
    <property type="entry name" value="DnaA_N_dom"/>
</dbReference>
<dbReference type="Proteomes" id="UP000029995">
    <property type="component" value="Unassembled WGS sequence"/>
</dbReference>
<proteinExistence type="predicted"/>